<dbReference type="GeneID" id="81624755"/>
<dbReference type="InterPro" id="IPR036322">
    <property type="entry name" value="WD40_repeat_dom_sf"/>
</dbReference>
<evidence type="ECO:0000313" key="3">
    <source>
        <dbReference type="Proteomes" id="UP001148312"/>
    </source>
</evidence>
<comment type="caution">
    <text evidence="2">The sequence shown here is derived from an EMBL/GenBank/DDBJ whole genome shotgun (WGS) entry which is preliminary data.</text>
</comment>
<name>A0A9W9X6A0_9EURO</name>
<sequence>MSDDSHDPDQWPEEVYVEAFPASRGPRVQAVNVERKDQRFSVKHDILEPAVANWRSNLAASSQRRNLLFVAYNCEVHVWIPSGPLQVLGGQAEMIIHPVMKDPLADGYIDPDNPHAINSILVDELGRDEVLLIATDSGNVCGYHVESIFSAVKRAAESGQDRPFDSTGVVPFFVENVGMSAWGLATHKFARLIAVSANNRHITVYAFALDDPLAEDVDDVASYPDSDGMNSTHADNTWISIQDGHQLEELKRYMPRHFRSRNLRLTYRGHFANIPHVSFANFDLDSNGLWMVSIDISGHILVWRIWDDLGPYHVYSSDFSGDLFHDPRQMGWMVFPLDPRTFKKHAVKEDACGCEPGTLVVSDKTNLDVSSSVKHVLDASQSCAHGPLVARTLGDRIDCLPDDLFSNSPWTLTSEEPHEGYYVSRHSSFDSRDDNISADIRHKDKLPIASLLEVDDEPPRAPSQFHLRFLEDLEAFSESTLCTLMKRPVHPVRQPEFFPTIHFPAHDIGLTPYPINSDYQVLCRKPLYQRFRDRRDDRIAGAYDRFNMGKYLPDMGLVVAASQKGRVAIISLTWQEDIGYAFRLDHILPLANQEKLSERPRGPLLGMAVSPMPGFELPPDVPTIPRGVDPNDWVQFNHCTANPVDDSSSLPKSPKLPGFEHPADVGVVPSKTKPHTTDSGNVRSQASELASPLSDLELEVEEEHKGSRSNVLNSASGHEDFTLPELHALASASYYPEQRWHGDHPSRHYRLMLFFRDHTVMTYEFWHTWRSDPNVAGPKVDDPDA</sequence>
<gene>
    <name evidence="2" type="ORF">N7539_004904</name>
</gene>
<organism evidence="2 3">
    <name type="scientific">Penicillium diatomitis</name>
    <dbReference type="NCBI Taxonomy" id="2819901"/>
    <lineage>
        <taxon>Eukaryota</taxon>
        <taxon>Fungi</taxon>
        <taxon>Dikarya</taxon>
        <taxon>Ascomycota</taxon>
        <taxon>Pezizomycotina</taxon>
        <taxon>Eurotiomycetes</taxon>
        <taxon>Eurotiomycetidae</taxon>
        <taxon>Eurotiales</taxon>
        <taxon>Aspergillaceae</taxon>
        <taxon>Penicillium</taxon>
    </lineage>
</organism>
<feature type="compositionally biased region" description="Low complexity" evidence="1">
    <location>
        <begin position="647"/>
        <end position="657"/>
    </location>
</feature>
<evidence type="ECO:0000256" key="1">
    <source>
        <dbReference type="SAM" id="MobiDB-lite"/>
    </source>
</evidence>
<feature type="compositionally biased region" description="Polar residues" evidence="1">
    <location>
        <begin position="677"/>
        <end position="688"/>
    </location>
</feature>
<dbReference type="RefSeq" id="XP_056789700.1">
    <property type="nucleotide sequence ID" value="XM_056934506.1"/>
</dbReference>
<evidence type="ECO:0000313" key="2">
    <source>
        <dbReference type="EMBL" id="KAJ5484916.1"/>
    </source>
</evidence>
<protein>
    <submittedName>
        <fullName evidence="2">Uncharacterized protein</fullName>
    </submittedName>
</protein>
<dbReference type="AlphaFoldDB" id="A0A9W9X6A0"/>
<keyword evidence="3" id="KW-1185">Reference proteome</keyword>
<proteinExistence type="predicted"/>
<dbReference type="EMBL" id="JAPWDQ010000005">
    <property type="protein sequence ID" value="KAJ5484916.1"/>
    <property type="molecule type" value="Genomic_DNA"/>
</dbReference>
<dbReference type="InterPro" id="IPR014839">
    <property type="entry name" value="Crt10"/>
</dbReference>
<dbReference type="SUPFAM" id="SSF50978">
    <property type="entry name" value="WD40 repeat-like"/>
    <property type="match status" value="1"/>
</dbReference>
<dbReference type="Proteomes" id="UP001148312">
    <property type="component" value="Unassembled WGS sequence"/>
</dbReference>
<reference evidence="2" key="1">
    <citation type="submission" date="2022-12" db="EMBL/GenBank/DDBJ databases">
        <authorList>
            <person name="Petersen C."/>
        </authorList>
    </citation>
    <scope>NUCLEOTIDE SEQUENCE</scope>
    <source>
        <strain evidence="2">IBT 30728</strain>
    </source>
</reference>
<reference evidence="2" key="2">
    <citation type="journal article" date="2023" name="IMA Fungus">
        <title>Comparative genomic study of the Penicillium genus elucidates a diverse pangenome and 15 lateral gene transfer events.</title>
        <authorList>
            <person name="Petersen C."/>
            <person name="Sorensen T."/>
            <person name="Nielsen M.R."/>
            <person name="Sondergaard T.E."/>
            <person name="Sorensen J.L."/>
            <person name="Fitzpatrick D.A."/>
            <person name="Frisvad J.C."/>
            <person name="Nielsen K.L."/>
        </authorList>
    </citation>
    <scope>NUCLEOTIDE SEQUENCE</scope>
    <source>
        <strain evidence="2">IBT 30728</strain>
    </source>
</reference>
<feature type="region of interest" description="Disordered" evidence="1">
    <location>
        <begin position="643"/>
        <end position="694"/>
    </location>
</feature>
<accession>A0A9W9X6A0</accession>
<dbReference type="Pfam" id="PF08728">
    <property type="entry name" value="CRT10"/>
    <property type="match status" value="1"/>
</dbReference>